<keyword evidence="2" id="KW-1185">Reference proteome</keyword>
<dbReference type="InterPro" id="IPR036291">
    <property type="entry name" value="NAD(P)-bd_dom_sf"/>
</dbReference>
<dbReference type="Proteomes" id="UP000009224">
    <property type="component" value="Chromosome"/>
</dbReference>
<protein>
    <submittedName>
        <fullName evidence="1">Oxidoreductase</fullName>
    </submittedName>
</protein>
<dbReference type="AlphaFoldDB" id="F5YRM6"/>
<dbReference type="KEGG" id="mjd:JDM601_3817"/>
<dbReference type="RefSeq" id="WP_013830740.1">
    <property type="nucleotide sequence ID" value="NC_015576.1"/>
</dbReference>
<evidence type="ECO:0000313" key="2">
    <source>
        <dbReference type="Proteomes" id="UP000009224"/>
    </source>
</evidence>
<accession>F5YRM6</accession>
<sequence length="53" mass="5238">MRLVGKVAIVTGAAGGVPGEVMGFGGATAWLFAREGAKVVLTDLSDECGEATA</sequence>
<gene>
    <name evidence="1" type="ordered locus">JDM601_3817</name>
</gene>
<dbReference type="STRING" id="875328.JDM601_3817"/>
<dbReference type="Gene3D" id="3.40.50.720">
    <property type="entry name" value="NAD(P)-binding Rossmann-like Domain"/>
    <property type="match status" value="1"/>
</dbReference>
<dbReference type="HOGENOM" id="CLU_010194_49_1_11"/>
<proteinExistence type="predicted"/>
<reference evidence="1 2" key="1">
    <citation type="journal article" date="2011" name="J. Bacteriol.">
        <title>Complete genome sequence of a novel clinical isolate, the nontuberculous Mycobacterium strain JDM601.</title>
        <authorList>
            <person name="Zhang Z.Y."/>
            <person name="Sun Z.Q."/>
            <person name="Wang Z.L."/>
            <person name="Wen Z.L."/>
            <person name="Sun Q.W."/>
            <person name="Zhu Z.Q."/>
            <person name="Song Y.Z."/>
            <person name="Zhao J.W."/>
            <person name="Wang H.H."/>
            <person name="Zhang S.L."/>
            <person name="Guo X.K."/>
        </authorList>
    </citation>
    <scope>NUCLEOTIDE SEQUENCE [LARGE SCALE GENOMIC DNA]</scope>
    <source>
        <strain evidence="1 2">JDM601</strain>
    </source>
</reference>
<evidence type="ECO:0000313" key="1">
    <source>
        <dbReference type="EMBL" id="AEF37817.1"/>
    </source>
</evidence>
<dbReference type="SUPFAM" id="SSF51735">
    <property type="entry name" value="NAD(P)-binding Rossmann-fold domains"/>
    <property type="match status" value="1"/>
</dbReference>
<dbReference type="EMBL" id="CP002329">
    <property type="protein sequence ID" value="AEF37817.1"/>
    <property type="molecule type" value="Genomic_DNA"/>
</dbReference>
<organism evidence="1 2">
    <name type="scientific">Mycolicibacter sinensis (strain JDM601)</name>
    <name type="common">Mycobacterium sinense</name>
    <dbReference type="NCBI Taxonomy" id="875328"/>
    <lineage>
        <taxon>Bacteria</taxon>
        <taxon>Bacillati</taxon>
        <taxon>Actinomycetota</taxon>
        <taxon>Actinomycetes</taxon>
        <taxon>Mycobacteriales</taxon>
        <taxon>Mycobacteriaceae</taxon>
        <taxon>Mycolicibacter</taxon>
    </lineage>
</organism>
<name>F5YRM6_MYCSD</name>